<dbReference type="InterPro" id="IPR036412">
    <property type="entry name" value="HAD-like_sf"/>
</dbReference>
<accession>X1SL27</accession>
<dbReference type="GO" id="GO:0050308">
    <property type="term" value="F:sugar-phosphatase activity"/>
    <property type="evidence" value="ECO:0007669"/>
    <property type="project" value="TreeGrafter"/>
</dbReference>
<dbReference type="NCBIfam" id="TIGR01509">
    <property type="entry name" value="HAD-SF-IA-v3"/>
    <property type="match status" value="1"/>
</dbReference>
<name>X1SL27_9ZZZZ</name>
<dbReference type="Gene3D" id="3.40.50.1000">
    <property type="entry name" value="HAD superfamily/HAD-like"/>
    <property type="match status" value="1"/>
</dbReference>
<proteinExistence type="predicted"/>
<protein>
    <submittedName>
        <fullName evidence="1">Uncharacterized protein</fullName>
    </submittedName>
</protein>
<dbReference type="Pfam" id="PF13419">
    <property type="entry name" value="HAD_2"/>
    <property type="match status" value="1"/>
</dbReference>
<dbReference type="SUPFAM" id="SSF56784">
    <property type="entry name" value="HAD-like"/>
    <property type="match status" value="1"/>
</dbReference>
<evidence type="ECO:0000313" key="1">
    <source>
        <dbReference type="EMBL" id="GAI93777.1"/>
    </source>
</evidence>
<organism evidence="1">
    <name type="scientific">marine sediment metagenome</name>
    <dbReference type="NCBI Taxonomy" id="412755"/>
    <lineage>
        <taxon>unclassified sequences</taxon>
        <taxon>metagenomes</taxon>
        <taxon>ecological metagenomes</taxon>
    </lineage>
</organism>
<dbReference type="EMBL" id="BARW01024601">
    <property type="protein sequence ID" value="GAI93777.1"/>
    <property type="molecule type" value="Genomic_DNA"/>
</dbReference>
<dbReference type="InterPro" id="IPR023214">
    <property type="entry name" value="HAD_sf"/>
</dbReference>
<reference evidence="1" key="1">
    <citation type="journal article" date="2014" name="Front. Microbiol.">
        <title>High frequency of phylogenetically diverse reductive dehalogenase-homologous genes in deep subseafloor sedimentary metagenomes.</title>
        <authorList>
            <person name="Kawai M."/>
            <person name="Futagami T."/>
            <person name="Toyoda A."/>
            <person name="Takaki Y."/>
            <person name="Nishi S."/>
            <person name="Hori S."/>
            <person name="Arai W."/>
            <person name="Tsubouchi T."/>
            <person name="Morono Y."/>
            <person name="Uchiyama I."/>
            <person name="Ito T."/>
            <person name="Fujiyama A."/>
            <person name="Inagaki F."/>
            <person name="Takami H."/>
        </authorList>
    </citation>
    <scope>NUCLEOTIDE SEQUENCE</scope>
    <source>
        <strain evidence="1">Expedition CK06-06</strain>
    </source>
</reference>
<dbReference type="PANTHER" id="PTHR43481">
    <property type="entry name" value="FRUCTOSE-1-PHOSPHATE PHOSPHATASE"/>
    <property type="match status" value="1"/>
</dbReference>
<dbReference type="PANTHER" id="PTHR43481:SF4">
    <property type="entry name" value="GLYCEROL-1-PHOSPHATE PHOSPHOHYDROLASE 1-RELATED"/>
    <property type="match status" value="1"/>
</dbReference>
<feature type="non-terminal residue" evidence="1">
    <location>
        <position position="1"/>
    </location>
</feature>
<dbReference type="InterPro" id="IPR051806">
    <property type="entry name" value="HAD-like_SPP"/>
</dbReference>
<dbReference type="InterPro" id="IPR006439">
    <property type="entry name" value="HAD-SF_hydro_IA"/>
</dbReference>
<sequence>GIVTAGLSERVHNSVPLKFLSKFDVVITGDKTIRGKPFSDPYLKGAEELGLKPEECIVVENAPLGIQAAKSAGAYCIAICSTLDRSYLEEADEIVEKFEDLNTLDFIKQLGNK</sequence>
<dbReference type="InterPro" id="IPR041492">
    <property type="entry name" value="HAD_2"/>
</dbReference>
<gene>
    <name evidence="1" type="ORF">S12H4_40525</name>
</gene>
<dbReference type="AlphaFoldDB" id="X1SL27"/>
<comment type="caution">
    <text evidence="1">The sequence shown here is derived from an EMBL/GenBank/DDBJ whole genome shotgun (WGS) entry which is preliminary data.</text>
</comment>